<proteinExistence type="predicted"/>
<dbReference type="SUPFAM" id="SSF56317">
    <property type="entry name" value="Carbon-nitrogen hydrolase"/>
    <property type="match status" value="1"/>
</dbReference>
<keyword evidence="3" id="KW-1185">Reference proteome</keyword>
<dbReference type="PANTHER" id="PTHR47799">
    <property type="entry name" value="OMEGA-AMIDASE YAFV"/>
    <property type="match status" value="1"/>
</dbReference>
<dbReference type="InterPro" id="IPR052737">
    <property type="entry name" value="Omega-amidase_YafV"/>
</dbReference>
<reference evidence="3" key="1">
    <citation type="journal article" date="2019" name="Int. J. Syst. Evol. Microbiol.">
        <title>The Global Catalogue of Microorganisms (GCM) 10K type strain sequencing project: providing services to taxonomists for standard genome sequencing and annotation.</title>
        <authorList>
            <consortium name="The Broad Institute Genomics Platform"/>
            <consortium name="The Broad Institute Genome Sequencing Center for Infectious Disease"/>
            <person name="Wu L."/>
            <person name="Ma J."/>
        </authorList>
    </citation>
    <scope>NUCLEOTIDE SEQUENCE [LARGE SCALE GENOMIC DNA]</scope>
    <source>
        <strain evidence="3">CECT 8570</strain>
    </source>
</reference>
<evidence type="ECO:0000259" key="1">
    <source>
        <dbReference type="PROSITE" id="PS50263"/>
    </source>
</evidence>
<protein>
    <submittedName>
        <fullName evidence="2">Amidohydrolase</fullName>
    </submittedName>
</protein>
<feature type="domain" description="CN hydrolase" evidence="1">
    <location>
        <begin position="5"/>
        <end position="236"/>
    </location>
</feature>
<dbReference type="InterPro" id="IPR036526">
    <property type="entry name" value="C-N_Hydrolase_sf"/>
</dbReference>
<dbReference type="PROSITE" id="PS50263">
    <property type="entry name" value="CN_HYDROLASE"/>
    <property type="match status" value="1"/>
</dbReference>
<dbReference type="PANTHER" id="PTHR47799:SF1">
    <property type="entry name" value="OMEGA-AMIDASE YAFV"/>
    <property type="match status" value="1"/>
</dbReference>
<dbReference type="Proteomes" id="UP001595840">
    <property type="component" value="Unassembled WGS sequence"/>
</dbReference>
<name>A0ABV8V272_9GAMM</name>
<dbReference type="Gene3D" id="3.60.110.10">
    <property type="entry name" value="Carbon-nitrogen hydrolase"/>
    <property type="match status" value="1"/>
</dbReference>
<sequence length="259" mass="29355">MKERLSVGLLQADLMWQSPEENRRLMTRLLDEEGLGLDLAILPEVFTTGFTNAAHELAEPAQGPTLDWMANLAGHRNITITGSYLVREGEHFYNRLIWMPPSGDYGVYDKRHLFSMAGEHRTFSAGKQRVVFGCNGWRCCPMICYDLRFPVWSRSRADYDLLFYVANWPEARVAQWSRLLPARAIENQAYVAGVNRVGIDGEGFVYVGDSQIFDSQGEPMAENVGGETIVRTELSAIKLAQQRDRFPVLDDADEFTLKL</sequence>
<evidence type="ECO:0000313" key="3">
    <source>
        <dbReference type="Proteomes" id="UP001595840"/>
    </source>
</evidence>
<dbReference type="NCBIfam" id="NF007757">
    <property type="entry name" value="PRK10438.1"/>
    <property type="match status" value="1"/>
</dbReference>
<organism evidence="2 3">
    <name type="scientific">Simiduia curdlanivorans</name>
    <dbReference type="NCBI Taxonomy" id="1492769"/>
    <lineage>
        <taxon>Bacteria</taxon>
        <taxon>Pseudomonadati</taxon>
        <taxon>Pseudomonadota</taxon>
        <taxon>Gammaproteobacteria</taxon>
        <taxon>Cellvibrionales</taxon>
        <taxon>Cellvibrionaceae</taxon>
        <taxon>Simiduia</taxon>
    </lineage>
</organism>
<dbReference type="Pfam" id="PF00795">
    <property type="entry name" value="CN_hydrolase"/>
    <property type="match status" value="1"/>
</dbReference>
<dbReference type="RefSeq" id="WP_290263817.1">
    <property type="nucleotide sequence ID" value="NZ_JAUFQG010000006.1"/>
</dbReference>
<comment type="caution">
    <text evidence="2">The sequence shown here is derived from an EMBL/GenBank/DDBJ whole genome shotgun (WGS) entry which is preliminary data.</text>
</comment>
<evidence type="ECO:0000313" key="2">
    <source>
        <dbReference type="EMBL" id="MFC4361808.1"/>
    </source>
</evidence>
<accession>A0ABV8V272</accession>
<dbReference type="CDD" id="cd07575">
    <property type="entry name" value="Xc-1258_like"/>
    <property type="match status" value="1"/>
</dbReference>
<dbReference type="InterPro" id="IPR003010">
    <property type="entry name" value="C-N_Hydrolase"/>
</dbReference>
<gene>
    <name evidence="2" type="ORF">ACFOX3_05810</name>
</gene>
<dbReference type="EMBL" id="JBHSCX010000004">
    <property type="protein sequence ID" value="MFC4361808.1"/>
    <property type="molecule type" value="Genomic_DNA"/>
</dbReference>